<dbReference type="EMBL" id="LR797078">
    <property type="protein sequence ID" value="CAB4185150.1"/>
    <property type="molecule type" value="Genomic_DNA"/>
</dbReference>
<protein>
    <submittedName>
        <fullName evidence="1">Uncharacterized protein</fullName>
    </submittedName>
</protein>
<sequence length="123" mass="14199">MKVSAIINVLNAVYQPDDELLIRWLDRNDFTVPDEETGYQEAPSADHWSEAISQMSWVNLLDEYANETLYDILECLKEHSEPVSEVVPITDQTVLSTIEYINAYNRKWMSDIMSEINSPKEGK</sequence>
<organism evidence="1">
    <name type="scientific">uncultured Caudovirales phage</name>
    <dbReference type="NCBI Taxonomy" id="2100421"/>
    <lineage>
        <taxon>Viruses</taxon>
        <taxon>Duplodnaviria</taxon>
        <taxon>Heunggongvirae</taxon>
        <taxon>Uroviricota</taxon>
        <taxon>Caudoviricetes</taxon>
        <taxon>Peduoviridae</taxon>
        <taxon>Maltschvirus</taxon>
        <taxon>Maltschvirus maltsch</taxon>
    </lineage>
</organism>
<name>A0A6J5QKK6_9CAUD</name>
<proteinExistence type="predicted"/>
<reference evidence="1" key="1">
    <citation type="submission" date="2020-05" db="EMBL/GenBank/DDBJ databases">
        <authorList>
            <person name="Chiriac C."/>
            <person name="Salcher M."/>
            <person name="Ghai R."/>
            <person name="Kavagutti S V."/>
        </authorList>
    </citation>
    <scope>NUCLEOTIDE SEQUENCE</scope>
</reference>
<gene>
    <name evidence="1" type="ORF">UFOVP1130_5</name>
</gene>
<evidence type="ECO:0000313" key="1">
    <source>
        <dbReference type="EMBL" id="CAB4185150.1"/>
    </source>
</evidence>
<accession>A0A6J5QKK6</accession>